<evidence type="ECO:0000256" key="2">
    <source>
        <dbReference type="SAM" id="Phobius"/>
    </source>
</evidence>
<dbReference type="PANTHER" id="PTHR23084">
    <property type="entry name" value="PHOSPHATIDYLINOSITOL-4-PHOSPHATE 5-KINASE RELATED"/>
    <property type="match status" value="1"/>
</dbReference>
<evidence type="ECO:0000313" key="3">
    <source>
        <dbReference type="EMBL" id="TGK07981.1"/>
    </source>
</evidence>
<dbReference type="EMBL" id="RQEP01000005">
    <property type="protein sequence ID" value="TGK07981.1"/>
    <property type="molecule type" value="Genomic_DNA"/>
</dbReference>
<sequence length="130" mass="14580">MRMNKSYYPMLLLPVIVFGAYYYFSARCLEGNCKEGYGIKSLPGSYRYEGNFENGLAHGKGKLVLESGESYEGNWAKGNKEGKGLNIYPDGSSYEGIWRSNKREGKGVLKSSDGSVIFKGEWKGDKEVYE</sequence>
<organism evidence="3 4">
    <name type="scientific">Leptospira semungkisensis</name>
    <dbReference type="NCBI Taxonomy" id="2484985"/>
    <lineage>
        <taxon>Bacteria</taxon>
        <taxon>Pseudomonadati</taxon>
        <taxon>Spirochaetota</taxon>
        <taxon>Spirochaetia</taxon>
        <taxon>Leptospirales</taxon>
        <taxon>Leptospiraceae</taxon>
        <taxon>Leptospira</taxon>
    </lineage>
</organism>
<dbReference type="PANTHER" id="PTHR23084:SF263">
    <property type="entry name" value="MORN REPEAT-CONTAINING PROTEIN 1"/>
    <property type="match status" value="1"/>
</dbReference>
<name>A0A4R9G8X6_9LEPT</name>
<dbReference type="SMART" id="SM00698">
    <property type="entry name" value="MORN"/>
    <property type="match status" value="3"/>
</dbReference>
<dbReference type="InterPro" id="IPR003409">
    <property type="entry name" value="MORN"/>
</dbReference>
<dbReference type="Proteomes" id="UP000297453">
    <property type="component" value="Unassembled WGS sequence"/>
</dbReference>
<comment type="caution">
    <text evidence="3">The sequence shown here is derived from an EMBL/GenBank/DDBJ whole genome shotgun (WGS) entry which is preliminary data.</text>
</comment>
<dbReference type="SUPFAM" id="SSF82185">
    <property type="entry name" value="Histone H3 K4-specific methyltransferase SET7/9 N-terminal domain"/>
    <property type="match status" value="1"/>
</dbReference>
<keyword evidence="2" id="KW-0472">Membrane</keyword>
<dbReference type="Gene3D" id="2.20.110.10">
    <property type="entry name" value="Histone H3 K4-specific methyltransferase SET7/9 N-terminal domain"/>
    <property type="match status" value="2"/>
</dbReference>
<evidence type="ECO:0000256" key="1">
    <source>
        <dbReference type="ARBA" id="ARBA00022737"/>
    </source>
</evidence>
<feature type="transmembrane region" description="Helical" evidence="2">
    <location>
        <begin position="7"/>
        <end position="24"/>
    </location>
</feature>
<dbReference type="AlphaFoldDB" id="A0A4R9G8X6"/>
<dbReference type="Pfam" id="PF02493">
    <property type="entry name" value="MORN"/>
    <property type="match status" value="3"/>
</dbReference>
<evidence type="ECO:0000313" key="4">
    <source>
        <dbReference type="Proteomes" id="UP000297453"/>
    </source>
</evidence>
<dbReference type="OrthoDB" id="328092at2"/>
<keyword evidence="4" id="KW-1185">Reference proteome</keyword>
<reference evidence="3" key="1">
    <citation type="journal article" date="2019" name="PLoS Negl. Trop. Dis.">
        <title>Revisiting the worldwide diversity of Leptospira species in the environment.</title>
        <authorList>
            <person name="Vincent A.T."/>
            <person name="Schiettekatte O."/>
            <person name="Bourhy P."/>
            <person name="Veyrier F.J."/>
            <person name="Picardeau M."/>
        </authorList>
    </citation>
    <scope>NUCLEOTIDE SEQUENCE [LARGE SCALE GENOMIC DNA]</scope>
    <source>
        <strain evidence="3">SSS9</strain>
    </source>
</reference>
<accession>A0A4R9G8X6</accession>
<keyword evidence="2" id="KW-1133">Transmembrane helix</keyword>
<proteinExistence type="predicted"/>
<protein>
    <recommendedName>
        <fullName evidence="5">Membrane-binding protein</fullName>
    </recommendedName>
</protein>
<gene>
    <name evidence="3" type="ORF">EHO59_01220</name>
</gene>
<keyword evidence="2" id="KW-0812">Transmembrane</keyword>
<keyword evidence="1" id="KW-0677">Repeat</keyword>
<evidence type="ECO:0008006" key="5">
    <source>
        <dbReference type="Google" id="ProtNLM"/>
    </source>
</evidence>